<accession>A0ABR6XGL5</accession>
<evidence type="ECO:0000313" key="3">
    <source>
        <dbReference type="Proteomes" id="UP000637632"/>
    </source>
</evidence>
<dbReference type="Proteomes" id="UP000637632">
    <property type="component" value="Unassembled WGS sequence"/>
</dbReference>
<organism evidence="2 3">
    <name type="scientific">Undibacterium aquatile</name>
    <dbReference type="NCBI Taxonomy" id="1537398"/>
    <lineage>
        <taxon>Bacteria</taxon>
        <taxon>Pseudomonadati</taxon>
        <taxon>Pseudomonadota</taxon>
        <taxon>Betaproteobacteria</taxon>
        <taxon>Burkholderiales</taxon>
        <taxon>Oxalobacteraceae</taxon>
        <taxon>Undibacterium</taxon>
    </lineage>
</organism>
<dbReference type="InterPro" id="IPR008023">
    <property type="entry name" value="DUF748"/>
</dbReference>
<reference evidence="2 3" key="1">
    <citation type="submission" date="2020-08" db="EMBL/GenBank/DDBJ databases">
        <title>Novel species isolated from subtropical streams in China.</title>
        <authorList>
            <person name="Lu H."/>
        </authorList>
    </citation>
    <scope>NUCLEOTIDE SEQUENCE [LARGE SCALE GENOMIC DNA]</scope>
    <source>
        <strain evidence="2 3">CCTCC AB 2015119</strain>
    </source>
</reference>
<feature type="transmembrane region" description="Helical" evidence="1">
    <location>
        <begin position="20"/>
        <end position="43"/>
    </location>
</feature>
<dbReference type="InterPro" id="IPR036737">
    <property type="entry name" value="OmpA-like_sf"/>
</dbReference>
<keyword evidence="1" id="KW-1133">Transmembrane helix</keyword>
<keyword evidence="1" id="KW-0812">Transmembrane</keyword>
<sequence length="1239" mass="135168">MALPVTSFSTRFQRWRTGRWLAGGLVLAVLLMLLSYLFLPVFVKRMAIEQVQQQTGRKLDIGEVSFSPFSLALTATNVRLYEADQKTSALAVQELRVNLSMTSLFHRALVLDEFYLTAPDVHLVRYSAAQHSRYNVSDVLDKIAAAPKSDAPLRFSVANIQISKGTIVFDDQVFGKQFKLTDLQVGLPFISNFPKQIDSFVEPRLSAHINGADFSLQARAKPFSETHESTLAIDFDQLDLAQLIPYVPVALPVQVSSARLSSKLNLTFSQKKQMEIFLSGDLRLHDVFLKDKQSQPLLKLEGLQAQIRQMNLMTAATELQQLSLSAPQVWLDFDAQHGLNWANLQAAPVGKSGAVTTAAAGKTSTATPVVTATTATATTAPLPLVQVHDLQVANGQIHFSDAVHAKPEQKLELQNISLRAQQLSTAKDVKPAQLKLSLETKADEKIGFDGQLQIFSSTLNGKLAISDVALANYQAFLNPFLKANLSGKLDAESSVSLKAGEFQLSNLSLRLRDLLLKGNASDGSIALKSFALNKTLLDSTNRAIQMGTAEFDGLRADIRRDKSATMLMQSWLPESASSATKGNVVRTANAEQPPAKSAAAAPWKISLNQFDLKNSEIDFLDQSVTPEVKLNLNSISLNLGQLSSDLSKDVSFRLQSKLNRRSKLNLDGSSSAGMKKVNVNVDTESLPIARLSSYFSQFLNVQIVKGGGTAKGKLVLTNILEADRQFDYDGMLSLNNFQIFENGTEEDFLDWKAISAEGIHANVGKTKQLIDVKKLSLNDFFARLVLSDKARLNLQNILVSQTAKDVPANAVPTSKEMTPKTTAGLAGSTTVTQKVPVTGTPSSVVMRIGQTVITGGNVNFTDNFIQPNYHANLTGISGSIGTISSDNPQVATVELNGKVDDDAPLLISGSMNPLSTPVFLDIKGSANGIELTKLTPYAAKYAGYVIEKGKLSAQASYKIENQQLTAENEVRLDQLTFGERVDSPSATKLPVMLAVALLRDNQGRITINLPISGSLADPQFSVSSIIFKVFVNIITKAVTSPFALLGSMFGGGEELAYLEFNPGSAVLTPAATEKLDNLAKALKERTSLHLDITGRVDVKSDTEGVRHEMLENRLREAKWRELGRKNRGIKAESLTLTADERHKFLQSLYDAAKFNKPRNVLGLAKTLPDAEAEQLLLQNLTVDTDDLRDLAQRRADTVRDYLEDVALVSRERMFLIAPKLNADGIKDKGAPNRVDFSLK</sequence>
<evidence type="ECO:0000313" key="2">
    <source>
        <dbReference type="EMBL" id="MBC3812029.1"/>
    </source>
</evidence>
<proteinExistence type="predicted"/>
<keyword evidence="1" id="KW-0472">Membrane</keyword>
<dbReference type="Pfam" id="PF05359">
    <property type="entry name" value="DUF748"/>
    <property type="match status" value="2"/>
</dbReference>
<dbReference type="Gene3D" id="3.30.1330.60">
    <property type="entry name" value="OmpA-like domain"/>
    <property type="match status" value="1"/>
</dbReference>
<dbReference type="EMBL" id="JACOFT010000003">
    <property type="protein sequence ID" value="MBC3812029.1"/>
    <property type="molecule type" value="Genomic_DNA"/>
</dbReference>
<dbReference type="InterPro" id="IPR052894">
    <property type="entry name" value="AsmA-related"/>
</dbReference>
<dbReference type="PANTHER" id="PTHR30441">
    <property type="entry name" value="DUF748 DOMAIN-CONTAINING PROTEIN"/>
    <property type="match status" value="1"/>
</dbReference>
<comment type="caution">
    <text evidence="2">The sequence shown here is derived from an EMBL/GenBank/DDBJ whole genome shotgun (WGS) entry which is preliminary data.</text>
</comment>
<evidence type="ECO:0000256" key="1">
    <source>
        <dbReference type="SAM" id="Phobius"/>
    </source>
</evidence>
<name>A0ABR6XGL5_9BURK</name>
<protein>
    <submittedName>
        <fullName evidence="2">DUF748 domain-containing protein</fullName>
    </submittedName>
</protein>
<dbReference type="RefSeq" id="WP_190479557.1">
    <property type="nucleotide sequence ID" value="NZ_JACOFT010000003.1"/>
</dbReference>
<dbReference type="PANTHER" id="PTHR30441:SF8">
    <property type="entry name" value="DUF748 DOMAIN-CONTAINING PROTEIN"/>
    <property type="match status" value="1"/>
</dbReference>
<gene>
    <name evidence="2" type="ORF">H8K26_11290</name>
</gene>
<keyword evidence="3" id="KW-1185">Reference proteome</keyword>